<dbReference type="SUPFAM" id="SSF82171">
    <property type="entry name" value="DPP6 N-terminal domain-like"/>
    <property type="match status" value="1"/>
</dbReference>
<evidence type="ECO:0000313" key="3">
    <source>
        <dbReference type="Proteomes" id="UP000034883"/>
    </source>
</evidence>
<evidence type="ECO:0000256" key="1">
    <source>
        <dbReference type="SAM" id="MobiDB-lite"/>
    </source>
</evidence>
<feature type="compositionally biased region" description="Basic and acidic residues" evidence="1">
    <location>
        <begin position="19"/>
        <end position="28"/>
    </location>
</feature>
<reference evidence="2 3" key="1">
    <citation type="submission" date="2015-03" db="EMBL/GenBank/DDBJ databases">
        <title>Genome assembly of Sandaracinus amylolyticus DSM 53668.</title>
        <authorList>
            <person name="Sharma G."/>
            <person name="Subramanian S."/>
        </authorList>
    </citation>
    <scope>NUCLEOTIDE SEQUENCE [LARGE SCALE GENOMIC DNA]</scope>
    <source>
        <strain evidence="2 3">DSM 53668</strain>
    </source>
</reference>
<protein>
    <submittedName>
        <fullName evidence="2">Uncharacterized protein</fullName>
    </submittedName>
</protein>
<organism evidence="2 3">
    <name type="scientific">Sandaracinus amylolyticus</name>
    <dbReference type="NCBI Taxonomy" id="927083"/>
    <lineage>
        <taxon>Bacteria</taxon>
        <taxon>Pseudomonadati</taxon>
        <taxon>Myxococcota</taxon>
        <taxon>Polyangia</taxon>
        <taxon>Polyangiales</taxon>
        <taxon>Sandaracinaceae</taxon>
        <taxon>Sandaracinus</taxon>
    </lineage>
</organism>
<sequence>MDRRRARHDPALPGRHARDRGLGARRDAARDRGCASGDLYAGGDQATLLRRRATGAWQNVRTSLDTGESITSITCDRGRAAIVGSEGTVLLASGTNVVRMPSGFDRGWHGVSGARDETTWIAGAGGRIATIEEDYVRTATAGPTVPLRDVATIGGALVGVGEWGRIVREREHGFEESTSPTDAGLAALAAIDESRLLAVGDLGAIVEVRWDGATLVQSPTDASLRDVLIGSDGRVLVVGTGGTLLRGTVESLSASRVRDAGDLWAVEGTPDEAIAVGDGGTVVRITSTGAERVPCDTERSLRAVLRTGDGGTWAVGEAGTIVRIGANGCTREHDGDATLDAIAHGPDGRPLAVGERGTALARSADGTWSPIELDLGGNHAREIERLGRHVYVVGTGGVIVRHVIADGT</sequence>
<gene>
    <name evidence="2" type="ORF">DB32_005578</name>
</gene>
<dbReference type="Proteomes" id="UP000034883">
    <property type="component" value="Chromosome"/>
</dbReference>
<feature type="region of interest" description="Disordered" evidence="1">
    <location>
        <begin position="1"/>
        <end position="28"/>
    </location>
</feature>
<dbReference type="EMBL" id="CP011125">
    <property type="protein sequence ID" value="AKF08429.1"/>
    <property type="molecule type" value="Genomic_DNA"/>
</dbReference>
<dbReference type="KEGG" id="samy:DB32_005578"/>
<dbReference type="AlphaFoldDB" id="A0A0F6SGC0"/>
<proteinExistence type="predicted"/>
<keyword evidence="3" id="KW-1185">Reference proteome</keyword>
<accession>A0A0F6SGC0</accession>
<evidence type="ECO:0000313" key="2">
    <source>
        <dbReference type="EMBL" id="AKF08429.1"/>
    </source>
</evidence>
<dbReference type="STRING" id="927083.DB32_005578"/>
<name>A0A0F6SGC0_9BACT</name>